<proteinExistence type="predicted"/>
<dbReference type="Proteomes" id="UP000688137">
    <property type="component" value="Unassembled WGS sequence"/>
</dbReference>
<sequence length="836" mass="100718">MEQQFCKVKDHEQEEQIYICNELQCINLKDNKLLCQKCLCNHNGLNYNKLKEKAVNSFNEYNQILKSEIEDSEKLKKNFDDQITKMKEQISKFLDSLNKKTVSFVDNQSFKLITNQNKAQQLMQYNNPSLDTLIFFALFSNQQLQNKLNQTKQQMNRIINDINDDLNLKIREYLDQPNINEYKIIEYELHSFQIESIFKQKQPYGYCNEHFSQKSSICIHKECLQENIAYNCLRCCKTTHIEHFQNDYIEEYEKLKQIQKIKLTFQENEKIKVKEKAQKLIDDQIRKLKIEQNEQYMKYIITIENIKHLEQQFYINLSIQDTTKYIFGDLLISLITSKDEEIQSQINHEYKKLEEKLKYCQIQEEQKFQDKCNLIQSYSDIIYKLQKDKQELQQLVYQQDQLIKNNSLDCLLSQIKLINLNIGELKNIDFKFNTNFTQKIDNIQQQQQEHYKVLQSVKIGETVQKIDNLKDDFHKKIQKLEQRQEEQYQQMGLQIIDDFHKNIQKLEQRQKEQYQQMGQQIIDDFHKNIQKLEQTQKVQYQQMGQQIIDDFHKNSQKLEQTQKVQYQQMGQQIIDDFHKNSQKLEQTQKVQYQQMGQQIIDDFHKNSQKLEQTQKVQYQQMGQQIIDDFHKNSQKLEQTQKVQYQQMGQQIIDDFHKNSQKLEQTQKVQYQQMGQQIIDDFHKNSQKLEQTQKVQYQQMGQQIIDDFHKNSQKLEQTQKVQYQQMGQQIIDDFHKNSQKLEQTQKVQYQQMGQQIIDDFHKNSQKLEQTQKVQYQQMGQQIIDDFHKNSQKLEQTQKVQYQQIGQQIIGMLKNILEICTANRNRNNGWNGDQCQIS</sequence>
<feature type="coiled-coil region" evidence="1">
    <location>
        <begin position="62"/>
        <end position="89"/>
    </location>
</feature>
<feature type="coiled-coil region" evidence="1">
    <location>
        <begin position="463"/>
        <end position="516"/>
    </location>
</feature>
<comment type="caution">
    <text evidence="2">The sequence shown here is derived from an EMBL/GenBank/DDBJ whole genome shotgun (WGS) entry which is preliminary data.</text>
</comment>
<feature type="coiled-coil region" evidence="1">
    <location>
        <begin position="249"/>
        <end position="294"/>
    </location>
</feature>
<name>A0A8S1LTH5_PARPR</name>
<dbReference type="EMBL" id="CAJJDM010000040">
    <property type="protein sequence ID" value="CAD8068096.1"/>
    <property type="molecule type" value="Genomic_DNA"/>
</dbReference>
<accession>A0A8S1LTH5</accession>
<reference evidence="2" key="1">
    <citation type="submission" date="2021-01" db="EMBL/GenBank/DDBJ databases">
        <authorList>
            <consortium name="Genoscope - CEA"/>
            <person name="William W."/>
        </authorList>
    </citation>
    <scope>NUCLEOTIDE SEQUENCE</scope>
</reference>
<dbReference type="AlphaFoldDB" id="A0A8S1LTH5"/>
<evidence type="ECO:0000313" key="3">
    <source>
        <dbReference type="Proteomes" id="UP000688137"/>
    </source>
</evidence>
<keyword evidence="3" id="KW-1185">Reference proteome</keyword>
<evidence type="ECO:0000256" key="1">
    <source>
        <dbReference type="SAM" id="Coils"/>
    </source>
</evidence>
<keyword evidence="1" id="KW-0175">Coiled coil</keyword>
<protein>
    <submittedName>
        <fullName evidence="2">Uncharacterized protein</fullName>
    </submittedName>
</protein>
<gene>
    <name evidence="2" type="ORF">PPRIM_AZ9-3.1.T0410322</name>
</gene>
<organism evidence="2 3">
    <name type="scientific">Paramecium primaurelia</name>
    <dbReference type="NCBI Taxonomy" id="5886"/>
    <lineage>
        <taxon>Eukaryota</taxon>
        <taxon>Sar</taxon>
        <taxon>Alveolata</taxon>
        <taxon>Ciliophora</taxon>
        <taxon>Intramacronucleata</taxon>
        <taxon>Oligohymenophorea</taxon>
        <taxon>Peniculida</taxon>
        <taxon>Parameciidae</taxon>
        <taxon>Paramecium</taxon>
    </lineage>
</organism>
<evidence type="ECO:0000313" key="2">
    <source>
        <dbReference type="EMBL" id="CAD8068096.1"/>
    </source>
</evidence>